<dbReference type="InterPro" id="IPR042065">
    <property type="entry name" value="E3_ELL-like"/>
</dbReference>
<feature type="compositionally biased region" description="Basic and acidic residues" evidence="1">
    <location>
        <begin position="443"/>
        <end position="452"/>
    </location>
</feature>
<evidence type="ECO:0000313" key="3">
    <source>
        <dbReference type="EMBL" id="ORZ22580.1"/>
    </source>
</evidence>
<comment type="caution">
    <text evidence="3">The sequence shown here is derived from an EMBL/GenBank/DDBJ whole genome shotgun (WGS) entry which is preliminary data.</text>
</comment>
<protein>
    <recommendedName>
        <fullName evidence="2">RNA polymerase II elongation factor ELL N-terminal domain-containing protein</fullName>
    </recommendedName>
</protein>
<feature type="compositionally biased region" description="Low complexity" evidence="1">
    <location>
        <begin position="151"/>
        <end position="193"/>
    </location>
</feature>
<feature type="compositionally biased region" description="Polar residues" evidence="1">
    <location>
        <begin position="315"/>
        <end position="344"/>
    </location>
</feature>
<organism evidence="3 4">
    <name type="scientific">Absidia repens</name>
    <dbReference type="NCBI Taxonomy" id="90262"/>
    <lineage>
        <taxon>Eukaryota</taxon>
        <taxon>Fungi</taxon>
        <taxon>Fungi incertae sedis</taxon>
        <taxon>Mucoromycota</taxon>
        <taxon>Mucoromycotina</taxon>
        <taxon>Mucoromycetes</taxon>
        <taxon>Mucorales</taxon>
        <taxon>Cunninghamellaceae</taxon>
        <taxon>Absidia</taxon>
    </lineage>
</organism>
<dbReference type="Gene3D" id="1.10.10.2670">
    <property type="entry name" value="E3 ubiquitin-protein ligase"/>
    <property type="match status" value="1"/>
</dbReference>
<dbReference type="Proteomes" id="UP000193560">
    <property type="component" value="Unassembled WGS sequence"/>
</dbReference>
<dbReference type="Pfam" id="PF10390">
    <property type="entry name" value="ELL"/>
    <property type="match status" value="1"/>
</dbReference>
<feature type="compositionally biased region" description="Polar residues" evidence="1">
    <location>
        <begin position="354"/>
        <end position="372"/>
    </location>
</feature>
<proteinExistence type="predicted"/>
<dbReference type="SUPFAM" id="SSF46785">
    <property type="entry name" value="Winged helix' DNA-binding domain"/>
    <property type="match status" value="1"/>
</dbReference>
<feature type="region of interest" description="Disordered" evidence="1">
    <location>
        <begin position="291"/>
        <end position="452"/>
    </location>
</feature>
<gene>
    <name evidence="3" type="ORF">BCR42DRAFT_171333</name>
</gene>
<dbReference type="GO" id="GO:0006368">
    <property type="term" value="P:transcription elongation by RNA polymerase II"/>
    <property type="evidence" value="ECO:0007669"/>
    <property type="project" value="InterPro"/>
</dbReference>
<name>A0A1X2IUY5_9FUNG</name>
<feature type="compositionally biased region" description="Polar residues" evidence="1">
    <location>
        <begin position="407"/>
        <end position="435"/>
    </location>
</feature>
<accession>A0A1X2IUY5</accession>
<evidence type="ECO:0000259" key="2">
    <source>
        <dbReference type="Pfam" id="PF10390"/>
    </source>
</evidence>
<evidence type="ECO:0000313" key="4">
    <source>
        <dbReference type="Proteomes" id="UP000193560"/>
    </source>
</evidence>
<keyword evidence="4" id="KW-1185">Reference proteome</keyword>
<dbReference type="EMBL" id="MCGE01000004">
    <property type="protein sequence ID" value="ORZ22580.1"/>
    <property type="molecule type" value="Genomic_DNA"/>
</dbReference>
<evidence type="ECO:0000256" key="1">
    <source>
        <dbReference type="SAM" id="MobiDB-lite"/>
    </source>
</evidence>
<feature type="domain" description="RNA polymerase II elongation factor ELL N-terminal" evidence="2">
    <location>
        <begin position="60"/>
        <end position="275"/>
    </location>
</feature>
<dbReference type="InterPro" id="IPR036390">
    <property type="entry name" value="WH_DNA-bd_sf"/>
</dbReference>
<sequence length="452" mass="50343">MASKKQAFSVRLNRDAYNMILRQPKSMRIEIGDSSSLMVIGERPFELNLRRELSTVQVYKKIQQINMDDDNRIRYVGDVTHTVHMKQTLSEDDKKRARSRTEQVEKEKNAKKIELLDVPGIPTPTKMYGSSNTTPTAPLKASPTKRNNLLSPSAAKNHSSSRSSNYMASTKIASSSSPAPHGGSGSTDNGGTSRLEGAALANLRERLIHLLALDPRPTDQLIQMLKVAAVDLSPLLKKVAVFTNSAWCLRPEVFKEIKIWEWTRYDDKERASVRKKAEDAYDVLKLPRNAPERANLLQRKSRRPSPKLIPPPSQHTPTLGSNSNVNTATKNESTTPNSIPHTNYSSSTSSLSSHIKTTNNYTHNNDTINTNPKRGRLDTDDSSNLKLTAMKKRKSEKPAKPKSSSSLEPTISATVNSAIPPSSKQHPSSPAYSTSTKKRRTEIKKQRIQRTD</sequence>
<dbReference type="OrthoDB" id="2587563at2759"/>
<dbReference type="InterPro" id="IPR019464">
    <property type="entry name" value="ELL_N"/>
</dbReference>
<reference evidence="3 4" key="1">
    <citation type="submission" date="2016-07" db="EMBL/GenBank/DDBJ databases">
        <title>Pervasive Adenine N6-methylation of Active Genes in Fungi.</title>
        <authorList>
            <consortium name="DOE Joint Genome Institute"/>
            <person name="Mondo S.J."/>
            <person name="Dannebaum R.O."/>
            <person name="Kuo R.C."/>
            <person name="Labutti K."/>
            <person name="Haridas S."/>
            <person name="Kuo A."/>
            <person name="Salamov A."/>
            <person name="Ahrendt S.R."/>
            <person name="Lipzen A."/>
            <person name="Sullivan W."/>
            <person name="Andreopoulos W.B."/>
            <person name="Clum A."/>
            <person name="Lindquist E."/>
            <person name="Daum C."/>
            <person name="Ramamoorthy G.K."/>
            <person name="Gryganskyi A."/>
            <person name="Culley D."/>
            <person name="Magnuson J.K."/>
            <person name="James T.Y."/>
            <person name="O'Malley M.A."/>
            <person name="Stajich J.E."/>
            <person name="Spatafora J.W."/>
            <person name="Visel A."/>
            <person name="Grigoriev I.V."/>
        </authorList>
    </citation>
    <scope>NUCLEOTIDE SEQUENCE [LARGE SCALE GENOMIC DNA]</scope>
    <source>
        <strain evidence="3 4">NRRL 1336</strain>
    </source>
</reference>
<feature type="compositionally biased region" description="Basic and acidic residues" evidence="1">
    <location>
        <begin position="89"/>
        <end position="115"/>
    </location>
</feature>
<dbReference type="AlphaFoldDB" id="A0A1X2IUY5"/>
<feature type="region of interest" description="Disordered" evidence="1">
    <location>
        <begin position="86"/>
        <end position="193"/>
    </location>
</feature>
<dbReference type="GO" id="GO:0008023">
    <property type="term" value="C:transcription elongation factor complex"/>
    <property type="evidence" value="ECO:0007669"/>
    <property type="project" value="InterPro"/>
</dbReference>